<dbReference type="EMBL" id="BKCJ010344471">
    <property type="protein sequence ID" value="GEZ93613.1"/>
    <property type="molecule type" value="Genomic_DNA"/>
</dbReference>
<protein>
    <submittedName>
        <fullName evidence="1">Uncharacterized protein</fullName>
    </submittedName>
</protein>
<comment type="caution">
    <text evidence="1">The sequence shown here is derived from an EMBL/GenBank/DDBJ whole genome shotgun (WGS) entry which is preliminary data.</text>
</comment>
<reference evidence="1" key="1">
    <citation type="journal article" date="2019" name="Sci. Rep.">
        <title>Draft genome of Tanacetum cinerariifolium, the natural source of mosquito coil.</title>
        <authorList>
            <person name="Yamashiro T."/>
            <person name="Shiraishi A."/>
            <person name="Satake H."/>
            <person name="Nakayama K."/>
        </authorList>
    </citation>
    <scope>NUCLEOTIDE SEQUENCE</scope>
</reference>
<gene>
    <name evidence="1" type="ORF">Tci_565586</name>
</gene>
<proteinExistence type="predicted"/>
<evidence type="ECO:0000313" key="1">
    <source>
        <dbReference type="EMBL" id="GEZ93613.1"/>
    </source>
</evidence>
<name>A0A699IX54_TANCI</name>
<organism evidence="1">
    <name type="scientific">Tanacetum cinerariifolium</name>
    <name type="common">Dalmatian daisy</name>
    <name type="synonym">Chrysanthemum cinerariifolium</name>
    <dbReference type="NCBI Taxonomy" id="118510"/>
    <lineage>
        <taxon>Eukaryota</taxon>
        <taxon>Viridiplantae</taxon>
        <taxon>Streptophyta</taxon>
        <taxon>Embryophyta</taxon>
        <taxon>Tracheophyta</taxon>
        <taxon>Spermatophyta</taxon>
        <taxon>Magnoliopsida</taxon>
        <taxon>eudicotyledons</taxon>
        <taxon>Gunneridae</taxon>
        <taxon>Pentapetalae</taxon>
        <taxon>asterids</taxon>
        <taxon>campanulids</taxon>
        <taxon>Asterales</taxon>
        <taxon>Asteraceae</taxon>
        <taxon>Asteroideae</taxon>
        <taxon>Anthemideae</taxon>
        <taxon>Anthemidinae</taxon>
        <taxon>Tanacetum</taxon>
    </lineage>
</organism>
<accession>A0A699IX54</accession>
<dbReference type="AlphaFoldDB" id="A0A699IX54"/>
<sequence length="131" mass="14818">MGCLPRIACLRSNELHQISPILERIKGDKNRTKEHPREDCSVYETASGIYSSNDALGCVFELRECGEEHGELCESGGVEQEVGKRCKRVGREKLLRMNSGFLKRGRDEYLWGFYKIGPWVSEGLTRNGPPT</sequence>